<proteinExistence type="predicted"/>
<feature type="transmembrane region" description="Helical" evidence="1">
    <location>
        <begin position="345"/>
        <end position="364"/>
    </location>
</feature>
<keyword evidence="1" id="KW-0472">Membrane</keyword>
<comment type="caution">
    <text evidence="2">The sequence shown here is derived from an EMBL/GenBank/DDBJ whole genome shotgun (WGS) entry which is preliminary data.</text>
</comment>
<feature type="transmembrane region" description="Helical" evidence="1">
    <location>
        <begin position="236"/>
        <end position="257"/>
    </location>
</feature>
<organism evidence="2 3">
    <name type="scientific">Mycobacterium syngnathidarum</name>
    <dbReference type="NCBI Taxonomy" id="1908205"/>
    <lineage>
        <taxon>Bacteria</taxon>
        <taxon>Bacillati</taxon>
        <taxon>Actinomycetota</taxon>
        <taxon>Actinomycetes</taxon>
        <taxon>Mycobacteriales</taxon>
        <taxon>Mycobacteriaceae</taxon>
        <taxon>Mycobacterium</taxon>
    </lineage>
</organism>
<evidence type="ECO:0000313" key="3">
    <source>
        <dbReference type="Proteomes" id="UP000179636"/>
    </source>
</evidence>
<feature type="transmembrane region" description="Helical" evidence="1">
    <location>
        <begin position="396"/>
        <end position="418"/>
    </location>
</feature>
<name>A0A1S1K030_9MYCO</name>
<gene>
    <name evidence="2" type="ORF">BKG61_18255</name>
</gene>
<dbReference type="EMBL" id="MLHV01000017">
    <property type="protein sequence ID" value="OHT96402.1"/>
    <property type="molecule type" value="Genomic_DNA"/>
</dbReference>
<keyword evidence="1" id="KW-1133">Transmembrane helix</keyword>
<dbReference type="RefSeq" id="WP_070945731.1">
    <property type="nucleotide sequence ID" value="NZ_MLCL01000076.1"/>
</dbReference>
<keyword evidence="3" id="KW-1185">Reference proteome</keyword>
<feature type="transmembrane region" description="Helical" evidence="1">
    <location>
        <begin position="464"/>
        <end position="486"/>
    </location>
</feature>
<dbReference type="STRING" id="1908205.BKG60_20320"/>
<accession>A0A1Q9W7E2</accession>
<feature type="transmembrane region" description="Helical" evidence="1">
    <location>
        <begin position="160"/>
        <end position="181"/>
    </location>
</feature>
<feature type="transmembrane region" description="Helical" evidence="1">
    <location>
        <begin position="430"/>
        <end position="457"/>
    </location>
</feature>
<feature type="transmembrane region" description="Helical" evidence="1">
    <location>
        <begin position="193"/>
        <end position="216"/>
    </location>
</feature>
<keyword evidence="1" id="KW-0812">Transmembrane</keyword>
<feature type="transmembrane region" description="Helical" evidence="1">
    <location>
        <begin position="21"/>
        <end position="40"/>
    </location>
</feature>
<dbReference type="Proteomes" id="UP000179636">
    <property type="component" value="Unassembled WGS sequence"/>
</dbReference>
<feature type="transmembrane region" description="Helical" evidence="1">
    <location>
        <begin position="293"/>
        <end position="315"/>
    </location>
</feature>
<sequence length="535" mass="56854">MSTLAGTARLARLAFRRERSIGPWWIVAIVGLGLIMVSYIDRNMPTPEVMATYVDTINTNRFFRALGGGTSVIVDRGFMSAWRSGGFLYIFSAIAAVLAVIRYTRADEDAGRTELLRSGAVSRLSALTSALVVGGSVPLAAGALTAFALIGVGLDPFGSITYGAAITAAGWLFGAITAVVAQLAQNARTARAIALSILVIAYLLRYAGDASGQLWMTYISPMGWIHAVQPYRFDRWWTLALVVAIIAVLVATAVALLDRRDLGEGLIPERPGRATAPRLRGPIALSWRLHRSLVIKWTVAIGIIALGAAGIGTIVPDISALPANSFGLLQQGFGGPGDSGDSADYFLWAGLLILALVLMVYPVIMIQRLRDDERAGRAELVQGTSMTRTRWAGGHLAVTALGLAGLLTVAGLVFGFFYGQFMGELPDILVRVALGALSCIPAAWLIAAVCFLAYALVPRYSVPISWAVWVWTAVLGQVAGPLYGVWGGTPFEPFHYIPNVVAGAPSSPLPALVMLAMTALLVWGGLAKLRSRDFG</sequence>
<protein>
    <submittedName>
        <fullName evidence="2">Polyketide antibiotic transporter</fullName>
    </submittedName>
</protein>
<evidence type="ECO:0000313" key="2">
    <source>
        <dbReference type="EMBL" id="OHT96402.1"/>
    </source>
</evidence>
<dbReference type="OrthoDB" id="2014935at2"/>
<accession>A0A1S1K030</accession>
<feature type="transmembrane region" description="Helical" evidence="1">
    <location>
        <begin position="124"/>
        <end position="154"/>
    </location>
</feature>
<evidence type="ECO:0000256" key="1">
    <source>
        <dbReference type="SAM" id="Phobius"/>
    </source>
</evidence>
<dbReference type="AlphaFoldDB" id="A0A1S1K030"/>
<feature type="transmembrane region" description="Helical" evidence="1">
    <location>
        <begin position="506"/>
        <end position="526"/>
    </location>
</feature>
<reference evidence="2 3" key="1">
    <citation type="submission" date="2016-10" db="EMBL/GenBank/DDBJ databases">
        <title>Evaluation of Human, Animal and Environmental Mycobacterium chelonae Isolates by Core Genome Phylogenomic Analysis, Targeted Gene Comparison, and Anti-microbial Susceptibility Patterns: A Tale of Mistaken Identities.</title>
        <authorList>
            <person name="Fogelson S.B."/>
            <person name="Camus A.C."/>
            <person name="Lorenz W."/>
            <person name="Vasireddy R."/>
            <person name="Vasireddy S."/>
            <person name="Smith T."/>
            <person name="Brown-Elliott B.A."/>
            <person name="Wallace R.J.Jr."/>
            <person name="Hasan N.A."/>
            <person name="Reischl U."/>
            <person name="Sanchez S."/>
        </authorList>
    </citation>
    <scope>NUCLEOTIDE SEQUENCE [LARGE SCALE GENOMIC DNA]</scope>
    <source>
        <strain evidence="2 3">24999</strain>
    </source>
</reference>
<feature type="transmembrane region" description="Helical" evidence="1">
    <location>
        <begin position="86"/>
        <end position="103"/>
    </location>
</feature>